<dbReference type="InterPro" id="IPR050141">
    <property type="entry name" value="GCL_type2/YbdK_subfam"/>
</dbReference>
<evidence type="ECO:0000256" key="1">
    <source>
        <dbReference type="ARBA" id="ARBA00022598"/>
    </source>
</evidence>
<keyword evidence="3 5" id="KW-0067">ATP-binding</keyword>
<dbReference type="InterPro" id="IPR014746">
    <property type="entry name" value="Gln_synth/guanido_kin_cat_dom"/>
</dbReference>
<dbReference type="EC" id="6.3.2.2" evidence="5"/>
<dbReference type="InterPro" id="IPR006336">
    <property type="entry name" value="GCS2"/>
</dbReference>
<keyword evidence="2 5" id="KW-0547">Nucleotide-binding</keyword>
<dbReference type="SUPFAM" id="SSF55931">
    <property type="entry name" value="Glutamine synthetase/guanido kinase"/>
    <property type="match status" value="1"/>
</dbReference>
<evidence type="ECO:0000256" key="4">
    <source>
        <dbReference type="ARBA" id="ARBA00048819"/>
    </source>
</evidence>
<organism evidence="6 7">
    <name type="scientific">Rarobacter faecitabidus</name>
    <dbReference type="NCBI Taxonomy" id="13243"/>
    <lineage>
        <taxon>Bacteria</taxon>
        <taxon>Bacillati</taxon>
        <taxon>Actinomycetota</taxon>
        <taxon>Actinomycetes</taxon>
        <taxon>Micrococcales</taxon>
        <taxon>Rarobacteraceae</taxon>
        <taxon>Rarobacter</taxon>
    </lineage>
</organism>
<dbReference type="GO" id="GO:0005524">
    <property type="term" value="F:ATP binding"/>
    <property type="evidence" value="ECO:0007669"/>
    <property type="project" value="UniProtKB-KW"/>
</dbReference>
<dbReference type="Pfam" id="PF04107">
    <property type="entry name" value="GCS2"/>
    <property type="match status" value="1"/>
</dbReference>
<dbReference type="InterPro" id="IPR011793">
    <property type="entry name" value="YbdK"/>
</dbReference>
<keyword evidence="7" id="KW-1185">Reference proteome</keyword>
<evidence type="ECO:0000256" key="2">
    <source>
        <dbReference type="ARBA" id="ARBA00022741"/>
    </source>
</evidence>
<dbReference type="HAMAP" id="MF_01609">
    <property type="entry name" value="Glu_cys_ligase_2"/>
    <property type="match status" value="1"/>
</dbReference>
<comment type="caution">
    <text evidence="6">The sequence shown here is derived from an EMBL/GenBank/DDBJ whole genome shotgun (WGS) entry which is preliminary data.</text>
</comment>
<evidence type="ECO:0000256" key="3">
    <source>
        <dbReference type="ARBA" id="ARBA00022840"/>
    </source>
</evidence>
<dbReference type="Gene3D" id="3.30.590.20">
    <property type="match status" value="1"/>
</dbReference>
<reference evidence="6 7" key="1">
    <citation type="submission" date="2019-06" db="EMBL/GenBank/DDBJ databases">
        <title>Sequencing the genomes of 1000 actinobacteria strains.</title>
        <authorList>
            <person name="Klenk H.-P."/>
        </authorList>
    </citation>
    <scope>NUCLEOTIDE SEQUENCE [LARGE SCALE GENOMIC DNA]</scope>
    <source>
        <strain evidence="6 7">DSM 4813</strain>
    </source>
</reference>
<comment type="similarity">
    <text evidence="5">Belongs to the glutamate--cysteine ligase type 2 family. YbdK subfamily.</text>
</comment>
<name>A0A542ZVI3_RARFA</name>
<accession>A0A542ZVI3</accession>
<protein>
    <recommendedName>
        <fullName evidence="5">Putative glutamate--cysteine ligase 2</fullName>
        <ecNumber evidence="5">6.3.2.2</ecNumber>
    </recommendedName>
    <alternativeName>
        <fullName evidence="5">Gamma-glutamylcysteine synthetase 2</fullName>
        <shortName evidence="5">GCS 2</shortName>
        <shortName evidence="5">Gamma-GCS 2</shortName>
    </alternativeName>
</protein>
<evidence type="ECO:0000313" key="7">
    <source>
        <dbReference type="Proteomes" id="UP000315389"/>
    </source>
</evidence>
<dbReference type="GO" id="GO:0004357">
    <property type="term" value="F:glutamate-cysteine ligase activity"/>
    <property type="evidence" value="ECO:0007669"/>
    <property type="project" value="UniProtKB-EC"/>
</dbReference>
<keyword evidence="1 5" id="KW-0436">Ligase</keyword>
<proteinExistence type="inferred from homology"/>
<comment type="function">
    <text evidence="5">ATP-dependent carboxylate-amine ligase which exhibits weak glutamate--cysteine ligase activity.</text>
</comment>
<dbReference type="EMBL" id="VFOS01000001">
    <property type="protein sequence ID" value="TQL64373.1"/>
    <property type="molecule type" value="Genomic_DNA"/>
</dbReference>
<evidence type="ECO:0000313" key="6">
    <source>
        <dbReference type="EMBL" id="TQL64373.1"/>
    </source>
</evidence>
<dbReference type="GO" id="GO:0042398">
    <property type="term" value="P:modified amino acid biosynthetic process"/>
    <property type="evidence" value="ECO:0007669"/>
    <property type="project" value="InterPro"/>
</dbReference>
<dbReference type="RefSeq" id="WP_246046006.1">
    <property type="nucleotide sequence ID" value="NZ_BAAASV010000003.1"/>
</dbReference>
<dbReference type="Proteomes" id="UP000315389">
    <property type="component" value="Unassembled WGS sequence"/>
</dbReference>
<dbReference type="PANTHER" id="PTHR36510:SF1">
    <property type="entry name" value="GLUTAMATE--CYSTEINE LIGASE 2-RELATED"/>
    <property type="match status" value="1"/>
</dbReference>
<gene>
    <name evidence="6" type="ORF">FB461_0875</name>
</gene>
<dbReference type="NCBIfam" id="TIGR02050">
    <property type="entry name" value="gshA_cyan_rel"/>
    <property type="match status" value="1"/>
</dbReference>
<evidence type="ECO:0000256" key="5">
    <source>
        <dbReference type="HAMAP-Rule" id="MF_01609"/>
    </source>
</evidence>
<comment type="catalytic activity">
    <reaction evidence="4 5">
        <text>L-cysteine + L-glutamate + ATP = gamma-L-glutamyl-L-cysteine + ADP + phosphate + H(+)</text>
        <dbReference type="Rhea" id="RHEA:13285"/>
        <dbReference type="ChEBI" id="CHEBI:15378"/>
        <dbReference type="ChEBI" id="CHEBI:29985"/>
        <dbReference type="ChEBI" id="CHEBI:30616"/>
        <dbReference type="ChEBI" id="CHEBI:35235"/>
        <dbReference type="ChEBI" id="CHEBI:43474"/>
        <dbReference type="ChEBI" id="CHEBI:58173"/>
        <dbReference type="ChEBI" id="CHEBI:456216"/>
        <dbReference type="EC" id="6.3.2.2"/>
    </reaction>
</comment>
<dbReference type="AlphaFoldDB" id="A0A542ZVI3"/>
<sequence length="371" mass="39867">MSQESSSIHRSFGVEEEYLLLDGRTGEPVNRAAEIIRAAPEMRTDAEREFFSSQIETATPVCTSSATALEYLTSFRQRAAAVAAEFGTIVAGTGLPPVGGDIVGTVTPRDRYRAISELLRGAGAHQYSTGTHVHVAVPSRDLGVRVISSLARWAPVLVGMTANSPLWLGEDSGFASWRHIIGLSWPAPGYPPSFDTSHDYDEALDALAHGGVIVDRAMLTWACRLSERFPTVELRLADAQLRAADAVDFALIVRALVERSLVDLEDGRESGVARTAITNAGMWIAARDGISGTILNPVSGAALPAAEMIAELVAYIEPQLEYSGDLERVRAYVARLSLDGGPARQQRKAYSGSHHLPALLELYREAGTEAA</sequence>
<dbReference type="PANTHER" id="PTHR36510">
    <property type="entry name" value="GLUTAMATE--CYSTEINE LIGASE 2-RELATED"/>
    <property type="match status" value="1"/>
</dbReference>